<protein>
    <submittedName>
        <fullName evidence="2">Uncharacterized protein</fullName>
    </submittedName>
</protein>
<feature type="transmembrane region" description="Helical" evidence="1">
    <location>
        <begin position="20"/>
        <end position="40"/>
    </location>
</feature>
<dbReference type="EMBL" id="DXEM01000031">
    <property type="protein sequence ID" value="HIX68362.1"/>
    <property type="molecule type" value="Genomic_DNA"/>
</dbReference>
<sequence>MDHVRRKGIIKRTIKEQGILFFVPFIINDVMIPFIVWTTYKKFGTADETRRVILSFTQYFMPFFAGWWIFLNMMKYIDGEGNEIFYIRQRSKITEVLMLYGFYIAANTWPYLIYRNILQNSGLEWLRICIESFLFVSMVYFFAFLLKSMAFAMIPTVCYGFASVFDRGMHRPVFYYYDEHAVSTTMLQQKYGLLLLIACLMLFVGYVLNRRLERYH</sequence>
<feature type="transmembrane region" description="Helical" evidence="1">
    <location>
        <begin position="191"/>
        <end position="208"/>
    </location>
</feature>
<organism evidence="2 3">
    <name type="scientific">Candidatus Anaerostipes excrementavium</name>
    <dbReference type="NCBI Taxonomy" id="2838463"/>
    <lineage>
        <taxon>Bacteria</taxon>
        <taxon>Bacillati</taxon>
        <taxon>Bacillota</taxon>
        <taxon>Clostridia</taxon>
        <taxon>Lachnospirales</taxon>
        <taxon>Lachnospiraceae</taxon>
        <taxon>Anaerostipes</taxon>
    </lineage>
</organism>
<keyword evidence="1" id="KW-1133">Transmembrane helix</keyword>
<reference evidence="2" key="2">
    <citation type="submission" date="2021-04" db="EMBL/GenBank/DDBJ databases">
        <authorList>
            <person name="Gilroy R."/>
        </authorList>
    </citation>
    <scope>NUCLEOTIDE SEQUENCE</scope>
    <source>
        <strain evidence="2">CHK191-13928</strain>
    </source>
</reference>
<evidence type="ECO:0000313" key="3">
    <source>
        <dbReference type="Proteomes" id="UP000886721"/>
    </source>
</evidence>
<evidence type="ECO:0000313" key="2">
    <source>
        <dbReference type="EMBL" id="HIX68362.1"/>
    </source>
</evidence>
<gene>
    <name evidence="2" type="ORF">H9735_09650</name>
</gene>
<proteinExistence type="predicted"/>
<dbReference type="AlphaFoldDB" id="A0A9D1WWS9"/>
<evidence type="ECO:0000256" key="1">
    <source>
        <dbReference type="SAM" id="Phobius"/>
    </source>
</evidence>
<feature type="transmembrane region" description="Helical" evidence="1">
    <location>
        <begin position="52"/>
        <end position="72"/>
    </location>
</feature>
<accession>A0A9D1WWS9</accession>
<feature type="transmembrane region" description="Helical" evidence="1">
    <location>
        <begin position="125"/>
        <end position="146"/>
    </location>
</feature>
<keyword evidence="1" id="KW-0812">Transmembrane</keyword>
<reference evidence="2" key="1">
    <citation type="journal article" date="2021" name="PeerJ">
        <title>Extensive microbial diversity within the chicken gut microbiome revealed by metagenomics and culture.</title>
        <authorList>
            <person name="Gilroy R."/>
            <person name="Ravi A."/>
            <person name="Getino M."/>
            <person name="Pursley I."/>
            <person name="Horton D.L."/>
            <person name="Alikhan N.F."/>
            <person name="Baker D."/>
            <person name="Gharbi K."/>
            <person name="Hall N."/>
            <person name="Watson M."/>
            <person name="Adriaenssens E.M."/>
            <person name="Foster-Nyarko E."/>
            <person name="Jarju S."/>
            <person name="Secka A."/>
            <person name="Antonio M."/>
            <person name="Oren A."/>
            <person name="Chaudhuri R.R."/>
            <person name="La Ragione R."/>
            <person name="Hildebrand F."/>
            <person name="Pallen M.J."/>
        </authorList>
    </citation>
    <scope>NUCLEOTIDE SEQUENCE</scope>
    <source>
        <strain evidence="2">CHK191-13928</strain>
    </source>
</reference>
<comment type="caution">
    <text evidence="2">The sequence shown here is derived from an EMBL/GenBank/DDBJ whole genome shotgun (WGS) entry which is preliminary data.</text>
</comment>
<dbReference type="Proteomes" id="UP000886721">
    <property type="component" value="Unassembled WGS sequence"/>
</dbReference>
<keyword evidence="1" id="KW-0472">Membrane</keyword>
<feature type="transmembrane region" description="Helical" evidence="1">
    <location>
        <begin position="93"/>
        <end position="113"/>
    </location>
</feature>
<name>A0A9D1WWS9_9FIRM</name>